<comment type="caution">
    <text evidence="2">The sequence shown here is derived from an EMBL/GenBank/DDBJ whole genome shotgun (WGS) entry which is preliminary data.</text>
</comment>
<name>A0A917IL55_9BACT</name>
<evidence type="ECO:0000259" key="1">
    <source>
        <dbReference type="Pfam" id="PF00534"/>
    </source>
</evidence>
<dbReference type="AlphaFoldDB" id="A0A917IL55"/>
<dbReference type="InterPro" id="IPR001296">
    <property type="entry name" value="Glyco_trans_1"/>
</dbReference>
<dbReference type="InterPro" id="IPR050194">
    <property type="entry name" value="Glycosyltransferase_grp1"/>
</dbReference>
<dbReference type="PANTHER" id="PTHR45947:SF15">
    <property type="entry name" value="TEICHURONIC ACID BIOSYNTHESIS GLYCOSYLTRANSFERASE TUAC-RELATED"/>
    <property type="match status" value="1"/>
</dbReference>
<proteinExistence type="predicted"/>
<evidence type="ECO:0000313" key="3">
    <source>
        <dbReference type="Proteomes" id="UP000627292"/>
    </source>
</evidence>
<accession>A0A917IL55</accession>
<evidence type="ECO:0000313" key="2">
    <source>
        <dbReference type="EMBL" id="GGH56534.1"/>
    </source>
</evidence>
<organism evidence="2 3">
    <name type="scientific">Filimonas zeae</name>
    <dbReference type="NCBI Taxonomy" id="1737353"/>
    <lineage>
        <taxon>Bacteria</taxon>
        <taxon>Pseudomonadati</taxon>
        <taxon>Bacteroidota</taxon>
        <taxon>Chitinophagia</taxon>
        <taxon>Chitinophagales</taxon>
        <taxon>Chitinophagaceae</taxon>
        <taxon>Filimonas</taxon>
    </lineage>
</organism>
<dbReference type="Gene3D" id="3.40.50.2000">
    <property type="entry name" value="Glycogen Phosphorylase B"/>
    <property type="match status" value="2"/>
</dbReference>
<dbReference type="Pfam" id="PF00534">
    <property type="entry name" value="Glycos_transf_1"/>
    <property type="match status" value="1"/>
</dbReference>
<dbReference type="GO" id="GO:0016757">
    <property type="term" value="F:glycosyltransferase activity"/>
    <property type="evidence" value="ECO:0007669"/>
    <property type="project" value="InterPro"/>
</dbReference>
<dbReference type="PANTHER" id="PTHR45947">
    <property type="entry name" value="SULFOQUINOVOSYL TRANSFERASE SQD2"/>
    <property type="match status" value="1"/>
</dbReference>
<reference evidence="2" key="1">
    <citation type="journal article" date="2014" name="Int. J. Syst. Evol. Microbiol.">
        <title>Complete genome sequence of Corynebacterium casei LMG S-19264T (=DSM 44701T), isolated from a smear-ripened cheese.</title>
        <authorList>
            <consortium name="US DOE Joint Genome Institute (JGI-PGF)"/>
            <person name="Walter F."/>
            <person name="Albersmeier A."/>
            <person name="Kalinowski J."/>
            <person name="Ruckert C."/>
        </authorList>
    </citation>
    <scope>NUCLEOTIDE SEQUENCE</scope>
    <source>
        <strain evidence="2">CGMCC 1.15290</strain>
    </source>
</reference>
<dbReference type="CDD" id="cd03801">
    <property type="entry name" value="GT4_PimA-like"/>
    <property type="match status" value="1"/>
</dbReference>
<protein>
    <recommendedName>
        <fullName evidence="1">Glycosyl transferase family 1 domain-containing protein</fullName>
    </recommendedName>
</protein>
<dbReference type="SUPFAM" id="SSF53756">
    <property type="entry name" value="UDP-Glycosyltransferase/glycogen phosphorylase"/>
    <property type="match status" value="1"/>
</dbReference>
<dbReference type="Proteomes" id="UP000627292">
    <property type="component" value="Unassembled WGS sequence"/>
</dbReference>
<feature type="domain" description="Glycosyl transferase family 1" evidence="1">
    <location>
        <begin position="227"/>
        <end position="383"/>
    </location>
</feature>
<dbReference type="RefSeq" id="WP_188949468.1">
    <property type="nucleotide sequence ID" value="NZ_BMIB01000001.1"/>
</dbReference>
<reference evidence="2" key="2">
    <citation type="submission" date="2020-09" db="EMBL/GenBank/DDBJ databases">
        <authorList>
            <person name="Sun Q."/>
            <person name="Zhou Y."/>
        </authorList>
    </citation>
    <scope>NUCLEOTIDE SEQUENCE</scope>
    <source>
        <strain evidence="2">CGMCC 1.15290</strain>
    </source>
</reference>
<dbReference type="EMBL" id="BMIB01000001">
    <property type="protein sequence ID" value="GGH56534.1"/>
    <property type="molecule type" value="Genomic_DNA"/>
</dbReference>
<keyword evidence="3" id="KW-1185">Reference proteome</keyword>
<sequence length="405" mass="45775">MQKVLLSAFACDPSKGSEPGNGWNWSSGLAKRGFEVHCLTRVTGKTAIEERNSGREGRLFFHYVMLPLGMEKLYGKGAVGMYLYYLLWQWAAYRKAQTLKKAHAFKVAHHVTWGSLQMGSFLYRLGIPFIFGPSGGGQKAPVTFKKYFLNYWGSEEKREKVSDLMVKYNPGFKGMLKKAHTVLVSNEETLEMARAYGGNKVEQTLDAALPDDFFPDIFVPKKTEAGLLKLLWVGRFMPRKGLLLLLDVMKELKHMPGITLTVVGDGEMKDAFLQKQDEYGLSNTVDWKGKVPFDVVREYYASHDAFFFTSLRDSCPAQLIEAMAFGLPVITLNLHGQALIVNDENGIKCSCETPEEAIKELKAAILSLYNNSERVQTMSTAAHNFARQQNWNKKIDHIIQHYYPV</sequence>
<gene>
    <name evidence="2" type="ORF">GCM10011379_00230</name>
</gene>